<dbReference type="EMBL" id="JAWWNJ010000175">
    <property type="protein sequence ID" value="KAK6975093.1"/>
    <property type="molecule type" value="Genomic_DNA"/>
</dbReference>
<accession>A0AAV9ZBC3</accession>
<dbReference type="EMBL" id="JAWWNJ010000134">
    <property type="protein sequence ID" value="KAK6984903.1"/>
    <property type="molecule type" value="Genomic_DNA"/>
</dbReference>
<evidence type="ECO:0000313" key="1">
    <source>
        <dbReference type="EMBL" id="KAK6975093.1"/>
    </source>
</evidence>
<evidence type="ECO:0000313" key="3">
    <source>
        <dbReference type="Proteomes" id="UP001362999"/>
    </source>
</evidence>
<keyword evidence="3" id="KW-1185">Reference proteome</keyword>
<proteinExistence type="predicted"/>
<protein>
    <submittedName>
        <fullName evidence="1">Uncharacterized protein</fullName>
    </submittedName>
</protein>
<comment type="caution">
    <text evidence="1">The sequence shown here is derived from an EMBL/GenBank/DDBJ whole genome shotgun (WGS) entry which is preliminary data.</text>
</comment>
<name>A0AAV9ZBC3_9AGAR</name>
<gene>
    <name evidence="2" type="ORF">R3P38DRAFT_2806278</name>
    <name evidence="1" type="ORF">R3P38DRAFT_2811115</name>
</gene>
<evidence type="ECO:0000313" key="2">
    <source>
        <dbReference type="EMBL" id="KAK6984903.1"/>
    </source>
</evidence>
<dbReference type="AlphaFoldDB" id="A0AAV9ZBC3"/>
<dbReference type="Proteomes" id="UP001362999">
    <property type="component" value="Unassembled WGS sequence"/>
</dbReference>
<organism evidence="1 3">
    <name type="scientific">Favolaschia claudopus</name>
    <dbReference type="NCBI Taxonomy" id="2862362"/>
    <lineage>
        <taxon>Eukaryota</taxon>
        <taxon>Fungi</taxon>
        <taxon>Dikarya</taxon>
        <taxon>Basidiomycota</taxon>
        <taxon>Agaricomycotina</taxon>
        <taxon>Agaricomycetes</taxon>
        <taxon>Agaricomycetidae</taxon>
        <taxon>Agaricales</taxon>
        <taxon>Marasmiineae</taxon>
        <taxon>Mycenaceae</taxon>
        <taxon>Favolaschia</taxon>
    </lineage>
</organism>
<sequence length="202" mass="22924">MDFVVSKRIPAERTPRVGAEWKLSMISLWRLGIGLHDIEHATAGAVLVTFIAARLYNVLDIHLILEIFNDVVENVGETKAAMKEPEIKSACCRLHELHVSVTQFELREKMCCHILQKIRPQTDVFWLQIARGRLYKSPEQGNKALVVVLPISIEACPAHERSALNMGDKEDPLGQNYHANITFRQVTPQYTLNRILSSENID</sequence>
<reference evidence="1 3" key="1">
    <citation type="journal article" date="2024" name="J Genomics">
        <title>Draft genome sequencing and assembly of Favolaschia claudopus CIRM-BRFM 2984 isolated from oak limbs.</title>
        <authorList>
            <person name="Navarro D."/>
            <person name="Drula E."/>
            <person name="Chaduli D."/>
            <person name="Cazenave R."/>
            <person name="Ahrendt S."/>
            <person name="Wang J."/>
            <person name="Lipzen A."/>
            <person name="Daum C."/>
            <person name="Barry K."/>
            <person name="Grigoriev I.V."/>
            <person name="Favel A."/>
            <person name="Rosso M.N."/>
            <person name="Martin F."/>
        </authorList>
    </citation>
    <scope>NUCLEOTIDE SEQUENCE [LARGE SCALE GENOMIC DNA]</scope>
    <source>
        <strain evidence="1 3">CIRM-BRFM 2984</strain>
    </source>
</reference>